<accession>V6TPC1</accession>
<sequence length="474" mass="48176">VSSLNRILLLLAIYLAVGALVAEACTGNHAATCANEKCEVIGSTEVCTQCKAGGVPIDGFCRPSTSPQAITAGCTGSDGAALTDASTACGMCSGGFFLFRGGCYSTESNSGSEICTTAEGGRCTTCKTEGSYIFQNRAATVTLGNECILCSDITSRDGYQGVANCNKCTAPGSAGAATCSACQDGYYKAGDACTKCDTNCATCSGSGASACTSCPEGKYLKDTGCVEKEGCTNDHYPDPASGKCISCSAATSEGGIEGCTACKYNTTVSKPQCTACNSKIVKLGPDGTTTCVTAGDCAQNDTEGAYFLTKNSDKCLLCYDKSDTSDAVNTGIEGCGTCKKAAPGQALICTACIAGYYNSGTSTVTCTACGANCATCTQAGDDKCDTCKQGYLMKGNSPGQCFACDDANNQEVEGCAQCNNDATPTCTNCKPNYRENSVGTFSCTKTCENPTACGAIVVGGDGSMTHYCSQCRQQ</sequence>
<dbReference type="InterPro" id="IPR006212">
    <property type="entry name" value="Furin_repeat"/>
</dbReference>
<name>V6TPC1_GIAIN</name>
<evidence type="ECO:0000313" key="3">
    <source>
        <dbReference type="Proteomes" id="UP000018040"/>
    </source>
</evidence>
<dbReference type="Gene3D" id="2.10.220.10">
    <property type="entry name" value="Hormone Receptor, Insulin-like Growth Factor Receptor 1, Chain A, domain 2"/>
    <property type="match status" value="2"/>
</dbReference>
<dbReference type="OrthoDB" id="422568at2759"/>
<dbReference type="PANTHER" id="PTHR23275">
    <property type="entry name" value="CABRIOLET.-RELATED"/>
    <property type="match status" value="1"/>
</dbReference>
<comment type="caution">
    <text evidence="2">The sequence shown here is derived from an EMBL/GenBank/DDBJ whole genome shotgun (WGS) entry which is preliminary data.</text>
</comment>
<gene>
    <name evidence="2" type="ORF">GSB_155219</name>
</gene>
<dbReference type="Pfam" id="PF03302">
    <property type="entry name" value="VSP"/>
    <property type="match status" value="1"/>
</dbReference>
<organism evidence="2 3">
    <name type="scientific">Giardia intestinalis</name>
    <name type="common">Giardia lamblia</name>
    <dbReference type="NCBI Taxonomy" id="5741"/>
    <lineage>
        <taxon>Eukaryota</taxon>
        <taxon>Metamonada</taxon>
        <taxon>Diplomonadida</taxon>
        <taxon>Hexamitidae</taxon>
        <taxon>Giardiinae</taxon>
        <taxon>Giardia</taxon>
    </lineage>
</organism>
<feature type="signal peptide" evidence="1">
    <location>
        <begin position="1"/>
        <end position="24"/>
    </location>
</feature>
<evidence type="ECO:0000313" key="2">
    <source>
        <dbReference type="EMBL" id="ESU40454.1"/>
    </source>
</evidence>
<feature type="chain" id="PRO_5004751791" evidence="1">
    <location>
        <begin position="25"/>
        <end position="474"/>
    </location>
</feature>
<dbReference type="SUPFAM" id="SSF57184">
    <property type="entry name" value="Growth factor receptor domain"/>
    <property type="match status" value="2"/>
</dbReference>
<keyword evidence="1" id="KW-0732">Signal</keyword>
<dbReference type="SMART" id="SM00261">
    <property type="entry name" value="FU"/>
    <property type="match status" value="2"/>
</dbReference>
<dbReference type="EMBL" id="AHHH01000222">
    <property type="protein sequence ID" value="ESU40454.1"/>
    <property type="molecule type" value="Genomic_DNA"/>
</dbReference>
<dbReference type="VEuPathDB" id="GiardiaDB:GL50581_2081"/>
<dbReference type="PANTHER" id="PTHR23275:SF100">
    <property type="entry name" value="EGF-LIKE DOMAIN-CONTAINING PROTEIN"/>
    <property type="match status" value="1"/>
</dbReference>
<dbReference type="VEuPathDB" id="GiardiaDB:GL50803_00111732"/>
<reference evidence="3" key="1">
    <citation type="submission" date="2012-02" db="EMBL/GenBank/DDBJ databases">
        <title>Genome sequencing of Giardia lamblia Genotypes A2 and B isolates (DH and GS) and comparative analysis with the genomes of Genotypes A1 and E (WB and Pig).</title>
        <authorList>
            <person name="Adam R."/>
            <person name="Dahlstrom E."/>
            <person name="Martens C."/>
            <person name="Bruno D."/>
            <person name="Barbian K."/>
            <person name="Porcella S.F."/>
            <person name="Nash T."/>
        </authorList>
    </citation>
    <scope>NUCLEOTIDE SEQUENCE</scope>
    <source>
        <strain evidence="3">GS</strain>
    </source>
</reference>
<dbReference type="InterPro" id="IPR009030">
    <property type="entry name" value="Growth_fac_rcpt_cys_sf"/>
</dbReference>
<dbReference type="VEuPathDB" id="GiardiaDB:DHA2_151765"/>
<evidence type="ECO:0000256" key="1">
    <source>
        <dbReference type="SAM" id="SignalP"/>
    </source>
</evidence>
<dbReference type="Proteomes" id="UP000018040">
    <property type="component" value="Unassembled WGS sequence"/>
</dbReference>
<dbReference type="VEuPathDB" id="GiardiaDB:QR46_4979"/>
<reference evidence="2 3" key="2">
    <citation type="journal article" date="2013" name="Genome Biol. Evol.">
        <title>Genome sequencing of Giardia lamblia genotypes A2 and B isolates (DH and GS) and comparative analysis with the genomes of genotypes A1 and E (WB and Pig).</title>
        <authorList>
            <person name="Adam R.D."/>
            <person name="Dahlstrom E.W."/>
            <person name="Martens C.A."/>
            <person name="Bruno D.P."/>
            <person name="Barbian K.D."/>
            <person name="Ricklefs S.M."/>
            <person name="Hernandez M.M."/>
            <person name="Narla N.P."/>
            <person name="Patel R.B."/>
            <person name="Porcella S.F."/>
            <person name="Nash T.E."/>
        </authorList>
    </citation>
    <scope>NUCLEOTIDE SEQUENCE [LARGE SCALE GENOMIC DNA]</scope>
    <source>
        <strain evidence="2 3">GS</strain>
    </source>
</reference>
<dbReference type="InterPro" id="IPR052798">
    <property type="entry name" value="Giardia_VSA"/>
</dbReference>
<dbReference type="AlphaFoldDB" id="V6TPC1"/>
<proteinExistence type="predicted"/>
<protein>
    <submittedName>
        <fullName evidence="2">Variant-specific surface protein</fullName>
    </submittedName>
</protein>
<dbReference type="CDD" id="cd00064">
    <property type="entry name" value="FU"/>
    <property type="match status" value="1"/>
</dbReference>
<dbReference type="InterPro" id="IPR005127">
    <property type="entry name" value="Giardia_VSP"/>
</dbReference>
<feature type="non-terminal residue" evidence="2">
    <location>
        <position position="1"/>
    </location>
</feature>